<evidence type="ECO:0000313" key="5">
    <source>
        <dbReference type="Proteomes" id="UP001367676"/>
    </source>
</evidence>
<dbReference type="PANTHER" id="PTHR15228:SF25">
    <property type="entry name" value="F-BAR DOMAIN-CONTAINING PROTEIN"/>
    <property type="match status" value="1"/>
</dbReference>
<feature type="region of interest" description="Disordered" evidence="2">
    <location>
        <begin position="1"/>
        <end position="29"/>
    </location>
</feature>
<dbReference type="InterPro" id="IPR051025">
    <property type="entry name" value="RhoGAP"/>
</dbReference>
<keyword evidence="5" id="KW-1185">Reference proteome</keyword>
<dbReference type="InterPro" id="IPR008936">
    <property type="entry name" value="Rho_GTPase_activation_prot"/>
</dbReference>
<dbReference type="GO" id="GO:0005096">
    <property type="term" value="F:GTPase activator activity"/>
    <property type="evidence" value="ECO:0007669"/>
    <property type="project" value="UniProtKB-KW"/>
</dbReference>
<dbReference type="Pfam" id="PF00620">
    <property type="entry name" value="RhoGAP"/>
    <property type="match status" value="1"/>
</dbReference>
<dbReference type="GO" id="GO:0007165">
    <property type="term" value="P:signal transduction"/>
    <property type="evidence" value="ECO:0007669"/>
    <property type="project" value="InterPro"/>
</dbReference>
<evidence type="ECO:0000313" key="4">
    <source>
        <dbReference type="EMBL" id="KAK7603597.1"/>
    </source>
</evidence>
<sequence>MYSGILKGMGGRGGSSKEQKVQQKQQSNLPSDEIVDLKNTLLMFNKSMRKFIGKAHEASSCNPREASRKLHAGLGEVLDTVRTIIDQYPTLSTPEVFSSIQMLVLYIQAFRDSADCAVETNRLINQLALYFSRSVSQYLIQLKESNKLTKSIDKVQVQKETDKNSNSIFGIELEKHLNASRLEIPFIVSKCIKEIETHGLYINGIYRVSAVKSKVNQLCEAFEKYGSKVNLADINPNIIANVLKLYLRELPQPLFTFELYPEFIRVAKLYGTDSSEENKKRCADDLRKILAKLPKCYYIVVAAVMQHLHRISAESTLNNMSAYNLAVIFGPTLLHCLRGNSDTGSKAALFDSVHQIRAIELMITWADALF</sequence>
<name>A0AAN9TTN4_9HEMI</name>
<dbReference type="Proteomes" id="UP001367676">
    <property type="component" value="Unassembled WGS sequence"/>
</dbReference>
<comment type="caution">
    <text evidence="4">The sequence shown here is derived from an EMBL/GenBank/DDBJ whole genome shotgun (WGS) entry which is preliminary data.</text>
</comment>
<gene>
    <name evidence="4" type="ORF">V9T40_003596</name>
</gene>
<dbReference type="PANTHER" id="PTHR15228">
    <property type="entry name" value="SPERMATHECAL PHYSIOLOGY VARIANT"/>
    <property type="match status" value="1"/>
</dbReference>
<dbReference type="InterPro" id="IPR057028">
    <property type="entry name" value="RHG29_45_N"/>
</dbReference>
<reference evidence="4 5" key="1">
    <citation type="submission" date="2024-03" db="EMBL/GenBank/DDBJ databases">
        <title>Adaptation during the transition from Ophiocordyceps entomopathogen to insect associate is accompanied by gene loss and intensified selection.</title>
        <authorList>
            <person name="Ward C.M."/>
            <person name="Onetto C.A."/>
            <person name="Borneman A.R."/>
        </authorList>
    </citation>
    <scope>NUCLEOTIDE SEQUENCE [LARGE SCALE GENOMIC DNA]</scope>
    <source>
        <strain evidence="4">AWRI1</strain>
        <tissue evidence="4">Single Adult Female</tissue>
    </source>
</reference>
<dbReference type="Gene3D" id="1.10.555.10">
    <property type="entry name" value="Rho GTPase activation protein"/>
    <property type="match status" value="1"/>
</dbReference>
<proteinExistence type="predicted"/>
<dbReference type="PROSITE" id="PS50238">
    <property type="entry name" value="RHOGAP"/>
    <property type="match status" value="1"/>
</dbReference>
<evidence type="ECO:0000256" key="1">
    <source>
        <dbReference type="ARBA" id="ARBA00022468"/>
    </source>
</evidence>
<accession>A0AAN9TTN4</accession>
<protein>
    <recommendedName>
        <fullName evidence="3">Rho-GAP domain-containing protein</fullName>
    </recommendedName>
</protein>
<dbReference type="InterPro" id="IPR000198">
    <property type="entry name" value="RhoGAP_dom"/>
</dbReference>
<dbReference type="Pfam" id="PF24235">
    <property type="entry name" value="RHG29_45_N"/>
    <property type="match status" value="1"/>
</dbReference>
<evidence type="ECO:0000256" key="2">
    <source>
        <dbReference type="SAM" id="MobiDB-lite"/>
    </source>
</evidence>
<evidence type="ECO:0000259" key="3">
    <source>
        <dbReference type="PROSITE" id="PS50238"/>
    </source>
</evidence>
<dbReference type="SMART" id="SM00324">
    <property type="entry name" value="RhoGAP"/>
    <property type="match status" value="1"/>
</dbReference>
<keyword evidence="1" id="KW-0343">GTPase activation</keyword>
<organism evidence="4 5">
    <name type="scientific">Parthenolecanium corni</name>
    <dbReference type="NCBI Taxonomy" id="536013"/>
    <lineage>
        <taxon>Eukaryota</taxon>
        <taxon>Metazoa</taxon>
        <taxon>Ecdysozoa</taxon>
        <taxon>Arthropoda</taxon>
        <taxon>Hexapoda</taxon>
        <taxon>Insecta</taxon>
        <taxon>Pterygota</taxon>
        <taxon>Neoptera</taxon>
        <taxon>Paraneoptera</taxon>
        <taxon>Hemiptera</taxon>
        <taxon>Sternorrhyncha</taxon>
        <taxon>Coccoidea</taxon>
        <taxon>Coccidae</taxon>
        <taxon>Parthenolecanium</taxon>
    </lineage>
</organism>
<dbReference type="GO" id="GO:0051056">
    <property type="term" value="P:regulation of small GTPase mediated signal transduction"/>
    <property type="evidence" value="ECO:0007669"/>
    <property type="project" value="UniProtKB-ARBA"/>
</dbReference>
<dbReference type="SUPFAM" id="SSF48350">
    <property type="entry name" value="GTPase activation domain, GAP"/>
    <property type="match status" value="1"/>
</dbReference>
<feature type="domain" description="Rho-GAP" evidence="3">
    <location>
        <begin position="171"/>
        <end position="370"/>
    </location>
</feature>
<dbReference type="EMBL" id="JBBCAQ010000006">
    <property type="protein sequence ID" value="KAK7603597.1"/>
    <property type="molecule type" value="Genomic_DNA"/>
</dbReference>
<dbReference type="AlphaFoldDB" id="A0AAN9TTN4"/>